<organism evidence="3 4">
    <name type="scientific">Albidovulum sediminis</name>
    <dbReference type="NCBI Taxonomy" id="3066345"/>
    <lineage>
        <taxon>Bacteria</taxon>
        <taxon>Pseudomonadati</taxon>
        <taxon>Pseudomonadota</taxon>
        <taxon>Alphaproteobacteria</taxon>
        <taxon>Rhodobacterales</taxon>
        <taxon>Paracoccaceae</taxon>
        <taxon>Albidovulum</taxon>
    </lineage>
</organism>
<name>A0ABT2NJV3_9RHOB</name>
<comment type="caution">
    <text evidence="3">The sequence shown here is derived from an EMBL/GenBank/DDBJ whole genome shotgun (WGS) entry which is preliminary data.</text>
</comment>
<feature type="domain" description="AMP-dependent synthetase/ligase" evidence="2">
    <location>
        <begin position="87"/>
        <end position="299"/>
    </location>
</feature>
<feature type="transmembrane region" description="Helical" evidence="1">
    <location>
        <begin position="758"/>
        <end position="781"/>
    </location>
</feature>
<gene>
    <name evidence="3" type="ORF">N5I32_06715</name>
</gene>
<dbReference type="PANTHER" id="PTHR43767:SF1">
    <property type="entry name" value="NONRIBOSOMAL PEPTIDE SYNTHASE PES1 (EUROFUNG)-RELATED"/>
    <property type="match status" value="1"/>
</dbReference>
<evidence type="ECO:0000313" key="4">
    <source>
        <dbReference type="Proteomes" id="UP001205601"/>
    </source>
</evidence>
<evidence type="ECO:0000256" key="1">
    <source>
        <dbReference type="SAM" id="Phobius"/>
    </source>
</evidence>
<dbReference type="Proteomes" id="UP001205601">
    <property type="component" value="Unassembled WGS sequence"/>
</dbReference>
<proteinExistence type="predicted"/>
<feature type="transmembrane region" description="Helical" evidence="1">
    <location>
        <begin position="630"/>
        <end position="652"/>
    </location>
</feature>
<dbReference type="EMBL" id="JAOCQF010000001">
    <property type="protein sequence ID" value="MCT8329199.1"/>
    <property type="molecule type" value="Genomic_DNA"/>
</dbReference>
<dbReference type="InterPro" id="IPR050237">
    <property type="entry name" value="ATP-dep_AMP-bd_enzyme"/>
</dbReference>
<keyword evidence="4" id="KW-1185">Reference proteome</keyword>
<keyword evidence="1" id="KW-1133">Transmembrane helix</keyword>
<keyword evidence="1" id="KW-0472">Membrane</keyword>
<feature type="transmembrane region" description="Helical" evidence="1">
    <location>
        <begin position="695"/>
        <end position="713"/>
    </location>
</feature>
<dbReference type="InterPro" id="IPR000873">
    <property type="entry name" value="AMP-dep_synth/lig_dom"/>
</dbReference>
<dbReference type="SUPFAM" id="SSF56801">
    <property type="entry name" value="Acetyl-CoA synthetase-like"/>
    <property type="match status" value="1"/>
</dbReference>
<dbReference type="Pfam" id="PF00501">
    <property type="entry name" value="AMP-binding"/>
    <property type="match status" value="1"/>
</dbReference>
<sequence>MLSYRELGEDVEAFASRIAGEPGPIGIRCSGHYRQYVAYLAALNASCPVLLMGQDQDAETTGLSLAHLYSPATDELVRLGAAATDWHPDLAVLLSTSGSTGSAKWVRLSYRNLASNAASIAEYLALGPQDRAPMALPFQYSYGMSVVNSHLAVCAAIVLTEGSVVDAGFWEIFERCGCTSLAGVPHSFELMEKARIRTDHLGSLRYMTQAGGRLDAARVRQWAERGRAEGWDFFVMYGQTEAAPRISYLPPAMALDTPSAIGIAIPGGEMWVADEFGRPLADGMPGELCYRGPNTMMGYAQSDADLLEGQGSNLLKTGDIAQRLPNGLFEIVGRKSRFVKLFGLRIGLDEIDRHLQGLGLEAACVARGEGLFVMAVDGPAMPAEGLDHHLADWLGVPAGSFRIVQIQSLPRQPSGKVDLQALGAMLEDMPATDNAATRQDLARTGLRAFADRILFRRRRDVAGVFKAHFPRATVTSATSFEDLGGDSLSYVAVSLELESVLGRLPGNWPAMRVADLEAQAGKRGWTTPLDTPTLLRALAIMLVVAGHFEFLGYGGGGAQTLLVVAGMSFAAFTLPQVFQFASVAPIAVLAVRIALITFGFTLLNFVATGYGEWPAFLFIGNWISPKVEGSAWFIEVYLQLLCVLMLVLSISAARRTTERQTCRATACAAAALVAVAAVSDSMVDTHHLFRRLPHLMAWIFMIGVAAGVARSAIEKAVVTAILLVGAWQMNGYQSIGPAFFALAVLTLVWLPVIQLPRIFATGLRMVAGASLIIYLSHFQFAAIARPLLGDNPAVSWGLAIVGGVVVWRLYDPVDAWLSQKIRTLLFAWPGQKSIEARSGLD</sequence>
<dbReference type="InterPro" id="IPR045851">
    <property type="entry name" value="AMP-bd_C_sf"/>
</dbReference>
<evidence type="ECO:0000313" key="3">
    <source>
        <dbReference type="EMBL" id="MCT8329199.1"/>
    </source>
</evidence>
<feature type="transmembrane region" description="Helical" evidence="1">
    <location>
        <begin position="556"/>
        <end position="574"/>
    </location>
</feature>
<keyword evidence="1" id="KW-0812">Transmembrane</keyword>
<reference evidence="4" key="1">
    <citation type="submission" date="2023-07" db="EMBL/GenBank/DDBJ databases">
        <title>Defluviimonas sediminis sp. nov., isolated from mangrove sediment.</title>
        <authorList>
            <person name="Liu L."/>
            <person name="Li J."/>
            <person name="Huang Y."/>
            <person name="Pan J."/>
            <person name="Li M."/>
        </authorList>
    </citation>
    <scope>NUCLEOTIDE SEQUENCE [LARGE SCALE GENOMIC DNA]</scope>
    <source>
        <strain evidence="4">FT324</strain>
    </source>
</reference>
<protein>
    <submittedName>
        <fullName evidence="3">AMP-binding protein</fullName>
    </submittedName>
</protein>
<dbReference type="InterPro" id="IPR042099">
    <property type="entry name" value="ANL_N_sf"/>
</dbReference>
<feature type="transmembrane region" description="Helical" evidence="1">
    <location>
        <begin position="793"/>
        <end position="810"/>
    </location>
</feature>
<evidence type="ECO:0000259" key="2">
    <source>
        <dbReference type="Pfam" id="PF00501"/>
    </source>
</evidence>
<dbReference type="Gene3D" id="3.30.300.30">
    <property type="match status" value="1"/>
</dbReference>
<dbReference type="PANTHER" id="PTHR43767">
    <property type="entry name" value="LONG-CHAIN-FATTY-ACID--COA LIGASE"/>
    <property type="match status" value="1"/>
</dbReference>
<dbReference type="Gene3D" id="3.40.50.12780">
    <property type="entry name" value="N-terminal domain of ligase-like"/>
    <property type="match status" value="1"/>
</dbReference>
<feature type="transmembrane region" description="Helical" evidence="1">
    <location>
        <begin position="734"/>
        <end position="752"/>
    </location>
</feature>
<feature type="transmembrane region" description="Helical" evidence="1">
    <location>
        <begin position="586"/>
        <end position="610"/>
    </location>
</feature>
<accession>A0ABT2NJV3</accession>
<dbReference type="RefSeq" id="WP_261494617.1">
    <property type="nucleotide sequence ID" value="NZ_JAOCQF010000001.1"/>
</dbReference>